<organism evidence="3 4">
    <name type="scientific">Algoriphagus ornithinivorans</name>
    <dbReference type="NCBI Taxonomy" id="226506"/>
    <lineage>
        <taxon>Bacteria</taxon>
        <taxon>Pseudomonadati</taxon>
        <taxon>Bacteroidota</taxon>
        <taxon>Cytophagia</taxon>
        <taxon>Cytophagales</taxon>
        <taxon>Cyclobacteriaceae</taxon>
        <taxon>Algoriphagus</taxon>
    </lineage>
</organism>
<evidence type="ECO:0008006" key="5">
    <source>
        <dbReference type="Google" id="ProtNLM"/>
    </source>
</evidence>
<feature type="chain" id="PRO_5011728094" description="Seryl-tRNA synthetase" evidence="2">
    <location>
        <begin position="22"/>
        <end position="102"/>
    </location>
</feature>
<accession>A0A1I5G7J1</accession>
<proteinExistence type="predicted"/>
<dbReference type="EMBL" id="FOVW01000005">
    <property type="protein sequence ID" value="SFO31461.1"/>
    <property type="molecule type" value="Genomic_DNA"/>
</dbReference>
<protein>
    <recommendedName>
        <fullName evidence="5">Seryl-tRNA synthetase</fullName>
    </recommendedName>
</protein>
<keyword evidence="4" id="KW-1185">Reference proteome</keyword>
<evidence type="ECO:0000256" key="2">
    <source>
        <dbReference type="SAM" id="SignalP"/>
    </source>
</evidence>
<reference evidence="4" key="1">
    <citation type="submission" date="2016-10" db="EMBL/GenBank/DDBJ databases">
        <authorList>
            <person name="Varghese N."/>
            <person name="Submissions S."/>
        </authorList>
    </citation>
    <scope>NUCLEOTIDE SEQUENCE [LARGE SCALE GENOMIC DNA]</scope>
    <source>
        <strain evidence="4">DSM 15282</strain>
    </source>
</reference>
<dbReference type="STRING" id="226506.SAMN04488519_105224"/>
<name>A0A1I5G7J1_9BACT</name>
<evidence type="ECO:0000256" key="1">
    <source>
        <dbReference type="SAM" id="Phobius"/>
    </source>
</evidence>
<dbReference type="Proteomes" id="UP000199564">
    <property type="component" value="Unassembled WGS sequence"/>
</dbReference>
<dbReference type="AlphaFoldDB" id="A0A1I5G7J1"/>
<sequence>MKKALLILMMLGFFGINAAHANPGEKTKKEKTELSAEDSEKIEQLQSRFNEIKAMDFSTLSKDEAKALKIELQEIKAEGRNNGLWLSTGAIILILIIIILVD</sequence>
<evidence type="ECO:0000313" key="3">
    <source>
        <dbReference type="EMBL" id="SFO31461.1"/>
    </source>
</evidence>
<feature type="signal peptide" evidence="2">
    <location>
        <begin position="1"/>
        <end position="21"/>
    </location>
</feature>
<keyword evidence="1" id="KW-0472">Membrane</keyword>
<keyword evidence="1" id="KW-0812">Transmembrane</keyword>
<evidence type="ECO:0000313" key="4">
    <source>
        <dbReference type="Proteomes" id="UP000199564"/>
    </source>
</evidence>
<feature type="transmembrane region" description="Helical" evidence="1">
    <location>
        <begin position="83"/>
        <end position="101"/>
    </location>
</feature>
<dbReference type="RefSeq" id="WP_091653486.1">
    <property type="nucleotide sequence ID" value="NZ_FOVW01000005.1"/>
</dbReference>
<keyword evidence="1" id="KW-1133">Transmembrane helix</keyword>
<keyword evidence="2" id="KW-0732">Signal</keyword>
<gene>
    <name evidence="3" type="ORF">SAMN04488519_105224</name>
</gene>